<sequence>ACIDCGFFYVVNHGIEPELFDKVFDQSRRFFTLPHEEKMKLVRNENHRGYTPYQAEALNPSLQSQGDWKESFYIGPEVSETSANRRKKFHGPNQWPPNELLPQWRETMQDYYEKALNVGRRLVPLLALALNLEATFFNKPGMMDEPLAFARLLHYPGKPSDLDHGILGAAAHSDYGMLTLLATNGVTGLQICRNKDVQPRIWEDIPPLEGAFVINIGDMLERWSNCIFRSTLHQVVSSGQERYSVALFFDPNVDCLVECLPSCCNEIYPARFPPVL</sequence>
<keyword evidence="4 5" id="KW-0408">Iron</keyword>
<evidence type="ECO:0000256" key="1">
    <source>
        <dbReference type="ARBA" id="ARBA00008056"/>
    </source>
</evidence>
<protein>
    <recommendedName>
        <fullName evidence="6">Fe2OG dioxygenase domain-containing protein</fullName>
    </recommendedName>
</protein>
<dbReference type="FunFam" id="2.60.120.330:FF:000006">
    <property type="entry name" value="2-oxoglutarate-Fe(II) type oxidoreductase hxnY"/>
    <property type="match status" value="1"/>
</dbReference>
<dbReference type="GO" id="GO:0046872">
    <property type="term" value="F:metal ion binding"/>
    <property type="evidence" value="ECO:0007669"/>
    <property type="project" value="UniProtKB-KW"/>
</dbReference>
<dbReference type="PANTHER" id="PTHR10209">
    <property type="entry name" value="OXIDOREDUCTASE, 2OG-FE II OXYGENASE FAMILY PROTEIN"/>
    <property type="match status" value="1"/>
</dbReference>
<evidence type="ECO:0000256" key="3">
    <source>
        <dbReference type="ARBA" id="ARBA00023002"/>
    </source>
</evidence>
<evidence type="ECO:0000256" key="4">
    <source>
        <dbReference type="ARBA" id="ARBA00023004"/>
    </source>
</evidence>
<evidence type="ECO:0000313" key="7">
    <source>
        <dbReference type="EMBL" id="KAH9301297.1"/>
    </source>
</evidence>
<keyword evidence="3 5" id="KW-0560">Oxidoreductase</keyword>
<evidence type="ECO:0000256" key="2">
    <source>
        <dbReference type="ARBA" id="ARBA00022723"/>
    </source>
</evidence>
<dbReference type="PROSITE" id="PS51471">
    <property type="entry name" value="FE2OG_OXY"/>
    <property type="match status" value="1"/>
</dbReference>
<dbReference type="Pfam" id="PF14226">
    <property type="entry name" value="DIOX_N"/>
    <property type="match status" value="1"/>
</dbReference>
<feature type="non-terminal residue" evidence="7">
    <location>
        <position position="1"/>
    </location>
</feature>
<dbReference type="Pfam" id="PF03171">
    <property type="entry name" value="2OG-FeII_Oxy"/>
    <property type="match status" value="1"/>
</dbReference>
<dbReference type="InterPro" id="IPR026992">
    <property type="entry name" value="DIOX_N"/>
</dbReference>
<reference evidence="7 8" key="1">
    <citation type="journal article" date="2021" name="Nat. Plants">
        <title>The Taxus genome provides insights into paclitaxel biosynthesis.</title>
        <authorList>
            <person name="Xiong X."/>
            <person name="Gou J."/>
            <person name="Liao Q."/>
            <person name="Li Y."/>
            <person name="Zhou Q."/>
            <person name="Bi G."/>
            <person name="Li C."/>
            <person name="Du R."/>
            <person name="Wang X."/>
            <person name="Sun T."/>
            <person name="Guo L."/>
            <person name="Liang H."/>
            <person name="Lu P."/>
            <person name="Wu Y."/>
            <person name="Zhang Z."/>
            <person name="Ro D.K."/>
            <person name="Shang Y."/>
            <person name="Huang S."/>
            <person name="Yan J."/>
        </authorList>
    </citation>
    <scope>NUCLEOTIDE SEQUENCE [LARGE SCALE GENOMIC DNA]</scope>
    <source>
        <strain evidence="7">Ta-2019</strain>
    </source>
</reference>
<organism evidence="7 8">
    <name type="scientific">Taxus chinensis</name>
    <name type="common">Chinese yew</name>
    <name type="synonym">Taxus wallichiana var. chinensis</name>
    <dbReference type="NCBI Taxonomy" id="29808"/>
    <lineage>
        <taxon>Eukaryota</taxon>
        <taxon>Viridiplantae</taxon>
        <taxon>Streptophyta</taxon>
        <taxon>Embryophyta</taxon>
        <taxon>Tracheophyta</taxon>
        <taxon>Spermatophyta</taxon>
        <taxon>Pinopsida</taxon>
        <taxon>Pinidae</taxon>
        <taxon>Conifers II</taxon>
        <taxon>Cupressales</taxon>
        <taxon>Taxaceae</taxon>
        <taxon>Taxus</taxon>
    </lineage>
</organism>
<dbReference type="InterPro" id="IPR027443">
    <property type="entry name" value="IPNS-like_sf"/>
</dbReference>
<feature type="domain" description="Fe2OG dioxygenase" evidence="6">
    <location>
        <begin position="146"/>
        <end position="251"/>
    </location>
</feature>
<dbReference type="InterPro" id="IPR044861">
    <property type="entry name" value="IPNS-like_FE2OG_OXY"/>
</dbReference>
<proteinExistence type="inferred from homology"/>
<dbReference type="Proteomes" id="UP000824469">
    <property type="component" value="Unassembled WGS sequence"/>
</dbReference>
<evidence type="ECO:0000259" key="6">
    <source>
        <dbReference type="PROSITE" id="PS51471"/>
    </source>
</evidence>
<evidence type="ECO:0000256" key="5">
    <source>
        <dbReference type="RuleBase" id="RU003682"/>
    </source>
</evidence>
<keyword evidence="2 5" id="KW-0479">Metal-binding</keyword>
<dbReference type="OMA" id="DEKMVMA"/>
<keyword evidence="8" id="KW-1185">Reference proteome</keyword>
<accession>A0AA38CPN1</accession>
<dbReference type="GO" id="GO:0051213">
    <property type="term" value="F:dioxygenase activity"/>
    <property type="evidence" value="ECO:0007669"/>
    <property type="project" value="UniProtKB-ARBA"/>
</dbReference>
<dbReference type="InterPro" id="IPR005123">
    <property type="entry name" value="Oxoglu/Fe-dep_dioxygenase_dom"/>
</dbReference>
<dbReference type="PANTHER" id="PTHR10209:SF590">
    <property type="entry name" value="2-OXOGLUTARATE (2OG) AND FE(II)-DEPENDENT OXYGENASE SUPERFAMILY PROTEIN"/>
    <property type="match status" value="1"/>
</dbReference>
<feature type="non-terminal residue" evidence="7">
    <location>
        <position position="276"/>
    </location>
</feature>
<comment type="similarity">
    <text evidence="1 5">Belongs to the iron/ascorbate-dependent oxidoreductase family.</text>
</comment>
<evidence type="ECO:0000313" key="8">
    <source>
        <dbReference type="Proteomes" id="UP000824469"/>
    </source>
</evidence>
<dbReference type="Gene3D" id="2.60.120.330">
    <property type="entry name" value="B-lactam Antibiotic, Isopenicillin N Synthase, Chain"/>
    <property type="match status" value="1"/>
</dbReference>
<gene>
    <name evidence="7" type="ORF">KI387_012880</name>
</gene>
<dbReference type="AlphaFoldDB" id="A0AA38CPN1"/>
<dbReference type="SUPFAM" id="SSF51197">
    <property type="entry name" value="Clavaminate synthase-like"/>
    <property type="match status" value="1"/>
</dbReference>
<name>A0AA38CPN1_TAXCH</name>
<comment type="caution">
    <text evidence="7">The sequence shown here is derived from an EMBL/GenBank/DDBJ whole genome shotgun (WGS) entry which is preliminary data.</text>
</comment>
<dbReference type="EMBL" id="JAHRHJ020000009">
    <property type="protein sequence ID" value="KAH9301297.1"/>
    <property type="molecule type" value="Genomic_DNA"/>
</dbReference>